<dbReference type="GO" id="GO:0047470">
    <property type="term" value="F:(1,4)-alpha-D-glucan 1-alpha-D-glucosylmutase activity"/>
    <property type="evidence" value="ECO:0007669"/>
    <property type="project" value="UniProtKB-EC"/>
</dbReference>
<dbReference type="InterPro" id="IPR012767">
    <property type="entry name" value="Trehalose_TreY"/>
</dbReference>
<sequence length="933" mass="100946">MTPRATLRLQLHAGFTFDDAAAHAGYFARLGVSHLYLSPIATAEPGSRHGYDTVDYGTINPELGGEAAFVRLVDALRAHGLGVIVDIVPNHMGVGGSTNGWWNDVLEWGPASAYAHHFDIDWHPPDAALDGKVLLPCLGMPYGDALAAGDITLGADPATGRFFVSCPGRRLPVAAATYADILRIANRADLNALAERFDAVLPRDSARLAAAHAALRDHAAAQGPHALDAVLRGADPRRARSRACLHRLLERQHYRLAWWRTAADELNWRRFFDIATLAAVRMDDDAVFDAAHALPLRLHAAGYVDGLRVDHVDGLADPRGYGRRLHARLAAQRDARPYVVVEKILAPGEQLRADWAVEGTTGYDFMNDVGALLHDPAGAAPLAEHWAHVSGSSRTFAQEACDGKRRVLLRQLAVEHARAARALHDIARAAPATRDVSLIAIRRVLGELAVQLPVYRMYPARGEEPADADRRVLAQAYAAASAAIDPADRFALDRVATWLGLPVAHIPRADADALHAARVAFAQLTAPLAAKGVEDTAHYRYGRLLSRNEVGADAGDFSLSRGAFHARNRRRARTVPHGLVATATHDHKRGEDARARLAVLSEIPDAWRTVSLDWSALNRPHRGGAHRDAAWAPGPVAEAMLYQTLVGCWPPELAPDDAAGLAALAERVAQWQTKALREAKRHTDWLAPDPRYERDCDAFVRAILTPHGAGDFAHRLHAFVARIAPAGVVNSLTQAVLRMASPGVPDLYQGTESWDHSLVDPDNRRDVPFAALAAERVDAPVASYLAAWPDARVKRALVERMLALRARWPATFADGAYVPLRVRGPLGRHAIAFARCDEAAAVVVVATRLACRWLGEAPGLPRVEPAQWGDTAVVLPPGMDGPWTDWLNRGDTGDTGDNGDAIDVPGRVLPLARCLATLPVAVLMAARGPVTHR</sequence>
<dbReference type="PANTHER" id="PTHR10357">
    <property type="entry name" value="ALPHA-AMYLASE FAMILY MEMBER"/>
    <property type="match status" value="1"/>
</dbReference>
<dbReference type="SUPFAM" id="SSF51445">
    <property type="entry name" value="(Trans)glycosidases"/>
    <property type="match status" value="1"/>
</dbReference>
<feature type="domain" description="Glycosyl hydrolase family 13 catalytic" evidence="1">
    <location>
        <begin position="16"/>
        <end position="776"/>
    </location>
</feature>
<gene>
    <name evidence="2" type="primary">treY</name>
    <name evidence="2" type="ORF">QZM52_18960</name>
</gene>
<keyword evidence="3" id="KW-1185">Reference proteome</keyword>
<dbReference type="Proteomes" id="UP001171606">
    <property type="component" value="Unassembled WGS sequence"/>
</dbReference>
<evidence type="ECO:0000313" key="3">
    <source>
        <dbReference type="Proteomes" id="UP001171606"/>
    </source>
</evidence>
<evidence type="ECO:0000313" key="2">
    <source>
        <dbReference type="EMBL" id="MDN7933371.1"/>
    </source>
</evidence>
<protein>
    <submittedName>
        <fullName evidence="2">Malto-oligosyltrehalose synthase</fullName>
        <ecNumber evidence="2">5.4.99.15</ecNumber>
    </submittedName>
</protein>
<dbReference type="EMBL" id="JAUJSQ010000006">
    <property type="protein sequence ID" value="MDN7933371.1"/>
    <property type="molecule type" value="Genomic_DNA"/>
</dbReference>
<organism evidence="2 3">
    <name type="scientific">Burkholderia metallica</name>
    <dbReference type="NCBI Taxonomy" id="488729"/>
    <lineage>
        <taxon>Bacteria</taxon>
        <taxon>Pseudomonadati</taxon>
        <taxon>Pseudomonadota</taxon>
        <taxon>Betaproteobacteria</taxon>
        <taxon>Burkholderiales</taxon>
        <taxon>Burkholderiaceae</taxon>
        <taxon>Burkholderia</taxon>
        <taxon>Burkholderia cepacia complex</taxon>
    </lineage>
</organism>
<name>A0ABT8PE05_9BURK</name>
<dbReference type="InterPro" id="IPR017853">
    <property type="entry name" value="GH"/>
</dbReference>
<dbReference type="SMART" id="SM00642">
    <property type="entry name" value="Aamy"/>
    <property type="match status" value="1"/>
</dbReference>
<dbReference type="EC" id="5.4.99.15" evidence="2"/>
<keyword evidence="2" id="KW-0413">Isomerase</keyword>
<dbReference type="InterPro" id="IPR006047">
    <property type="entry name" value="GH13_cat_dom"/>
</dbReference>
<evidence type="ECO:0000259" key="1">
    <source>
        <dbReference type="SMART" id="SM00642"/>
    </source>
</evidence>
<dbReference type="Gene3D" id="3.20.20.80">
    <property type="entry name" value="Glycosidases"/>
    <property type="match status" value="4"/>
</dbReference>
<dbReference type="CDD" id="cd11336">
    <property type="entry name" value="AmyAc_MTSase"/>
    <property type="match status" value="1"/>
</dbReference>
<dbReference type="RefSeq" id="WP_301756002.1">
    <property type="nucleotide sequence ID" value="NZ_JAUJSQ010000006.1"/>
</dbReference>
<dbReference type="NCBIfam" id="TIGR02401">
    <property type="entry name" value="trehalose_TreY"/>
    <property type="match status" value="1"/>
</dbReference>
<dbReference type="Pfam" id="PF00128">
    <property type="entry name" value="Alpha-amylase"/>
    <property type="match status" value="1"/>
</dbReference>
<accession>A0ABT8PE05</accession>
<proteinExistence type="predicted"/>
<dbReference type="PANTHER" id="PTHR10357:SF216">
    <property type="entry name" value="MALTOOLIGOSYL TREHALOSE SYNTHASE-RELATED"/>
    <property type="match status" value="1"/>
</dbReference>
<reference evidence="2" key="1">
    <citation type="submission" date="2023-07" db="EMBL/GenBank/DDBJ databases">
        <title>A collection of bacterial strains from the Burkholderia cepacia Research Laboratory and Repository.</title>
        <authorList>
            <person name="Lipuma J."/>
            <person name="Spilker T."/>
            <person name="Caverly L."/>
        </authorList>
    </citation>
    <scope>NUCLEOTIDE SEQUENCE</scope>
    <source>
        <strain evidence="2">AU42020</strain>
    </source>
</reference>
<comment type="caution">
    <text evidence="2">The sequence shown here is derived from an EMBL/GenBank/DDBJ whole genome shotgun (WGS) entry which is preliminary data.</text>
</comment>